<dbReference type="PANTHER" id="PTHR10094">
    <property type="entry name" value="STEROL CARRIER PROTEIN 2 SCP-2 FAMILY PROTEIN"/>
    <property type="match status" value="1"/>
</dbReference>
<evidence type="ECO:0000259" key="1">
    <source>
        <dbReference type="Pfam" id="PF02036"/>
    </source>
</evidence>
<dbReference type="EMBL" id="JAOTPO010000014">
    <property type="protein sequence ID" value="MDE5415286.1"/>
    <property type="molecule type" value="Genomic_DNA"/>
</dbReference>
<name>A0ABT5VIK4_9BACI</name>
<dbReference type="InterPro" id="IPR036527">
    <property type="entry name" value="SCP2_sterol-bd_dom_sf"/>
</dbReference>
<dbReference type="PANTHER" id="PTHR10094:SF25">
    <property type="entry name" value="SCP2 STEROL-BINDING DOMAIN-CONTAINING PROTEIN 1"/>
    <property type="match status" value="1"/>
</dbReference>
<evidence type="ECO:0000313" key="2">
    <source>
        <dbReference type="EMBL" id="MDE5415286.1"/>
    </source>
</evidence>
<dbReference type="Pfam" id="PF02036">
    <property type="entry name" value="SCP2"/>
    <property type="match status" value="1"/>
</dbReference>
<dbReference type="SUPFAM" id="SSF55718">
    <property type="entry name" value="SCP-like"/>
    <property type="match status" value="1"/>
</dbReference>
<dbReference type="RefSeq" id="WP_275119890.1">
    <property type="nucleotide sequence ID" value="NZ_JAOTPO010000014.1"/>
</dbReference>
<accession>A0ABT5VIK4</accession>
<proteinExistence type="predicted"/>
<feature type="domain" description="SCP2" evidence="1">
    <location>
        <begin position="8"/>
        <end position="106"/>
    </location>
</feature>
<dbReference type="Proteomes" id="UP001148125">
    <property type="component" value="Unassembled WGS sequence"/>
</dbReference>
<comment type="caution">
    <text evidence="2">The sequence shown here is derived from an EMBL/GenBank/DDBJ whole genome shotgun (WGS) entry which is preliminary data.</text>
</comment>
<dbReference type="Gene3D" id="3.30.1050.10">
    <property type="entry name" value="SCP2 sterol-binding domain"/>
    <property type="match status" value="1"/>
</dbReference>
<reference evidence="2" key="1">
    <citation type="submission" date="2024-05" db="EMBL/GenBank/DDBJ databases">
        <title>Alkalihalobacillus sp. strain MEB203 novel alkaliphilic bacterium from Lonar Lake, India.</title>
        <authorList>
            <person name="Joshi A."/>
            <person name="Thite S."/>
            <person name="Mengade P."/>
        </authorList>
    </citation>
    <scope>NUCLEOTIDE SEQUENCE</scope>
    <source>
        <strain evidence="2">MEB 203</strain>
    </source>
</reference>
<organism evidence="2 3">
    <name type="scientific">Alkalihalobacterium chitinilyticum</name>
    <dbReference type="NCBI Taxonomy" id="2980103"/>
    <lineage>
        <taxon>Bacteria</taxon>
        <taxon>Bacillati</taxon>
        <taxon>Bacillota</taxon>
        <taxon>Bacilli</taxon>
        <taxon>Bacillales</taxon>
        <taxon>Bacillaceae</taxon>
        <taxon>Alkalihalobacterium</taxon>
    </lineage>
</organism>
<gene>
    <name evidence="2" type="ORF">N7Z68_18155</name>
</gene>
<sequence length="109" mass="12114">MAVKETLETLKEKMNSNPEGIQGLNTTYQFDLTGTDEGIYQIKFEDGQVEYVLGETYEPKCTLALSDANFLKLVAGKLNPTMAFMGGKLKIKGEMGLALKLQNVLKNYQ</sequence>
<protein>
    <submittedName>
        <fullName evidence="2">SCP2 sterol-binding domain-containing protein</fullName>
    </submittedName>
</protein>
<dbReference type="InterPro" id="IPR003033">
    <property type="entry name" value="SCP2_sterol-bd_dom"/>
</dbReference>
<evidence type="ECO:0000313" key="3">
    <source>
        <dbReference type="Proteomes" id="UP001148125"/>
    </source>
</evidence>
<keyword evidence="3" id="KW-1185">Reference proteome</keyword>